<dbReference type="CDD" id="cd00118">
    <property type="entry name" value="LysM"/>
    <property type="match status" value="1"/>
</dbReference>
<organism evidence="5 6">
    <name type="scientific">Ruminococcus flavefaciens</name>
    <dbReference type="NCBI Taxonomy" id="1265"/>
    <lineage>
        <taxon>Bacteria</taxon>
        <taxon>Bacillati</taxon>
        <taxon>Bacillota</taxon>
        <taxon>Clostridia</taxon>
        <taxon>Eubacteriales</taxon>
        <taxon>Oscillospiraceae</taxon>
        <taxon>Ruminococcus</taxon>
    </lineage>
</organism>
<evidence type="ECO:0000256" key="3">
    <source>
        <dbReference type="SAM" id="Phobius"/>
    </source>
</evidence>
<dbReference type="InterPro" id="IPR011055">
    <property type="entry name" value="Dup_hybrid_motif"/>
</dbReference>
<dbReference type="Pfam" id="PF01476">
    <property type="entry name" value="LysM"/>
    <property type="match status" value="1"/>
</dbReference>
<dbReference type="InterPro" id="IPR018392">
    <property type="entry name" value="LysM"/>
</dbReference>
<evidence type="ECO:0000259" key="4">
    <source>
        <dbReference type="PROSITE" id="PS51109"/>
    </source>
</evidence>
<dbReference type="AlphaFoldDB" id="A0A1M7GG60"/>
<dbReference type="Gene3D" id="3.10.350.10">
    <property type="entry name" value="LysM domain"/>
    <property type="match status" value="1"/>
</dbReference>
<dbReference type="InterPro" id="IPR016047">
    <property type="entry name" value="M23ase_b-sheet_dom"/>
</dbReference>
<dbReference type="PROSITE" id="PS51109">
    <property type="entry name" value="G5"/>
    <property type="match status" value="1"/>
</dbReference>
<dbReference type="Pfam" id="PF01551">
    <property type="entry name" value="Peptidase_M23"/>
    <property type="match status" value="1"/>
</dbReference>
<dbReference type="InterPro" id="IPR011098">
    <property type="entry name" value="G5_dom"/>
</dbReference>
<protein>
    <submittedName>
        <fullName evidence="5">Murein DD-endopeptidase MepM and murein hydrolase activator NlpD, contain LysM domain</fullName>
    </submittedName>
</protein>
<feature type="region of interest" description="Disordered" evidence="2">
    <location>
        <begin position="1"/>
        <end position="22"/>
    </location>
</feature>
<dbReference type="RefSeq" id="WP_242939899.1">
    <property type="nucleotide sequence ID" value="NZ_FRCT01000001.1"/>
</dbReference>
<dbReference type="InterPro" id="IPR036779">
    <property type="entry name" value="LysM_dom_sf"/>
</dbReference>
<sequence>MDDNNELFGEENTEQFSDEGSGLFNEEVTGQFGYEEAEPFTEEISAEEKAEKERRSAILAEAYRINSQYSKMDFFTRAGHFTVKVGAAVLIGVIAGIKFIASELIDLGKAILKALLWLLSELISPMKSRFDLNKKLQKNVRKARKEDETEYKKALFKFWGSYLFGEDGVFYTAFNYILPILSIAFLVGIVKYGSGLEYGLSVEYNGREIGMITAEADFEEAEREVQQRIAYSGAEEKIDLSAKYSLRIINENDTVYSAAQLANEMLTASDQALKEAYGIYIDGKFIGAVQNKDKVQDALNDRILNFRVDGIVKDLGYKNTVEYSHGIYLANSVMTEKEAIDLLTSSKDKKAVYIAQRGDTAVSIAQKYNMETEKLEELNPGLSGKCRKGTLVNVIEKESYLPIQYVRELDPVTFLDYESVEVETSSLNVGVRDVIVKGRRGEKVSHVEVTYVDGKEYSRKTISSKITKEPVVEKIGIGVYAARPSSPDTILTGSGEFGWPVDGGYISDHFGGARNHKGLDIAADGGTDIYAAADGEVVSAGWNTGGYGYFVQLGHTDEYQTVYGHMSMVLVDEGQYVSRGQLIGKVGTTGDSTGNHCHFEVRHHGICLNPELFLNTLNSFNDDRDKKDKDKEKKKN</sequence>
<keyword evidence="3" id="KW-1133">Transmembrane helix</keyword>
<evidence type="ECO:0000313" key="6">
    <source>
        <dbReference type="Proteomes" id="UP000184394"/>
    </source>
</evidence>
<dbReference type="PANTHER" id="PTHR21666:SF270">
    <property type="entry name" value="MUREIN HYDROLASE ACTIVATOR ENVC"/>
    <property type="match status" value="1"/>
</dbReference>
<name>A0A1M7GG60_RUMFL</name>
<dbReference type="Gene3D" id="2.70.70.10">
    <property type="entry name" value="Glucose Permease (Domain IIA)"/>
    <property type="match status" value="1"/>
</dbReference>
<dbReference type="Proteomes" id="UP000184394">
    <property type="component" value="Unassembled WGS sequence"/>
</dbReference>
<keyword evidence="5" id="KW-0378">Hydrolase</keyword>
<evidence type="ECO:0000256" key="1">
    <source>
        <dbReference type="ARBA" id="ARBA00022729"/>
    </source>
</evidence>
<dbReference type="EMBL" id="FRCT01000001">
    <property type="protein sequence ID" value="SHM15201.1"/>
    <property type="molecule type" value="Genomic_DNA"/>
</dbReference>
<keyword evidence="3" id="KW-0472">Membrane</keyword>
<dbReference type="SUPFAM" id="SSF54106">
    <property type="entry name" value="LysM domain"/>
    <property type="match status" value="1"/>
</dbReference>
<dbReference type="GO" id="GO:0004222">
    <property type="term" value="F:metalloendopeptidase activity"/>
    <property type="evidence" value="ECO:0007669"/>
    <property type="project" value="TreeGrafter"/>
</dbReference>
<dbReference type="Pfam" id="PF07501">
    <property type="entry name" value="G5"/>
    <property type="match status" value="1"/>
</dbReference>
<dbReference type="InterPro" id="IPR050570">
    <property type="entry name" value="Cell_wall_metabolism_enzyme"/>
</dbReference>
<feature type="domain" description="G5" evidence="4">
    <location>
        <begin position="400"/>
        <end position="481"/>
    </location>
</feature>
<dbReference type="SMART" id="SM01208">
    <property type="entry name" value="G5"/>
    <property type="match status" value="1"/>
</dbReference>
<evidence type="ECO:0000256" key="2">
    <source>
        <dbReference type="SAM" id="MobiDB-lite"/>
    </source>
</evidence>
<dbReference type="SUPFAM" id="SSF51261">
    <property type="entry name" value="Duplicated hybrid motif"/>
    <property type="match status" value="1"/>
</dbReference>
<feature type="transmembrane region" description="Helical" evidence="3">
    <location>
        <begin position="81"/>
        <end position="101"/>
    </location>
</feature>
<feature type="compositionally biased region" description="Acidic residues" evidence="2">
    <location>
        <begin position="1"/>
        <end position="17"/>
    </location>
</feature>
<accession>A0A1M7GG60</accession>
<gene>
    <name evidence="5" type="ORF">SAMN04487860_101282</name>
</gene>
<proteinExistence type="predicted"/>
<dbReference type="CDD" id="cd12797">
    <property type="entry name" value="M23_peptidase"/>
    <property type="match status" value="1"/>
</dbReference>
<evidence type="ECO:0000313" key="5">
    <source>
        <dbReference type="EMBL" id="SHM15201.1"/>
    </source>
</evidence>
<keyword evidence="1" id="KW-0732">Signal</keyword>
<reference evidence="5 6" key="1">
    <citation type="submission" date="2016-11" db="EMBL/GenBank/DDBJ databases">
        <authorList>
            <person name="Jaros S."/>
            <person name="Januszkiewicz K."/>
            <person name="Wedrychowicz H."/>
        </authorList>
    </citation>
    <scope>NUCLEOTIDE SEQUENCE [LARGE SCALE GENOMIC DNA]</scope>
    <source>
        <strain evidence="5 6">Y1</strain>
    </source>
</reference>
<keyword evidence="3" id="KW-0812">Transmembrane</keyword>
<feature type="transmembrane region" description="Helical" evidence="3">
    <location>
        <begin position="169"/>
        <end position="190"/>
    </location>
</feature>
<dbReference type="PANTHER" id="PTHR21666">
    <property type="entry name" value="PEPTIDASE-RELATED"/>
    <property type="match status" value="1"/>
</dbReference>
<dbReference type="Gene3D" id="2.20.230.10">
    <property type="entry name" value="Resuscitation-promoting factor rpfb"/>
    <property type="match status" value="1"/>
</dbReference>